<feature type="region of interest" description="Disordered" evidence="1">
    <location>
        <begin position="178"/>
        <end position="205"/>
    </location>
</feature>
<feature type="compositionally biased region" description="Pro residues" evidence="1">
    <location>
        <begin position="190"/>
        <end position="201"/>
    </location>
</feature>
<evidence type="ECO:0000313" key="2">
    <source>
        <dbReference type="EMBL" id="KAF2456036.1"/>
    </source>
</evidence>
<feature type="compositionally biased region" description="Low complexity" evidence="1">
    <location>
        <begin position="295"/>
        <end position="313"/>
    </location>
</feature>
<dbReference type="Proteomes" id="UP000799766">
    <property type="component" value="Unassembled WGS sequence"/>
</dbReference>
<evidence type="ECO:0000313" key="3">
    <source>
        <dbReference type="Proteomes" id="UP000799766"/>
    </source>
</evidence>
<feature type="region of interest" description="Disordered" evidence="1">
    <location>
        <begin position="1"/>
        <end position="54"/>
    </location>
</feature>
<proteinExistence type="predicted"/>
<feature type="compositionally biased region" description="Low complexity" evidence="1">
    <location>
        <begin position="32"/>
        <end position="54"/>
    </location>
</feature>
<keyword evidence="3" id="KW-1185">Reference proteome</keyword>
<protein>
    <submittedName>
        <fullName evidence="2">Uncharacterized protein</fullName>
    </submittedName>
</protein>
<reference evidence="2" key="1">
    <citation type="journal article" date="2020" name="Stud. Mycol.">
        <title>101 Dothideomycetes genomes: a test case for predicting lifestyles and emergence of pathogens.</title>
        <authorList>
            <person name="Haridas S."/>
            <person name="Albert R."/>
            <person name="Binder M."/>
            <person name="Bloem J."/>
            <person name="Labutti K."/>
            <person name="Salamov A."/>
            <person name="Andreopoulos B."/>
            <person name="Baker S."/>
            <person name="Barry K."/>
            <person name="Bills G."/>
            <person name="Bluhm B."/>
            <person name="Cannon C."/>
            <person name="Castanera R."/>
            <person name="Culley D."/>
            <person name="Daum C."/>
            <person name="Ezra D."/>
            <person name="Gonzalez J."/>
            <person name="Henrissat B."/>
            <person name="Kuo A."/>
            <person name="Liang C."/>
            <person name="Lipzen A."/>
            <person name="Lutzoni F."/>
            <person name="Magnuson J."/>
            <person name="Mondo S."/>
            <person name="Nolan M."/>
            <person name="Ohm R."/>
            <person name="Pangilinan J."/>
            <person name="Park H.-J."/>
            <person name="Ramirez L."/>
            <person name="Alfaro M."/>
            <person name="Sun H."/>
            <person name="Tritt A."/>
            <person name="Yoshinaga Y."/>
            <person name="Zwiers L.-H."/>
            <person name="Turgeon B."/>
            <person name="Goodwin S."/>
            <person name="Spatafora J."/>
            <person name="Crous P."/>
            <person name="Grigoriev I."/>
        </authorList>
    </citation>
    <scope>NUCLEOTIDE SEQUENCE</scope>
    <source>
        <strain evidence="2">ATCC 16933</strain>
    </source>
</reference>
<accession>A0A6A6NWC5</accession>
<evidence type="ECO:0000256" key="1">
    <source>
        <dbReference type="SAM" id="MobiDB-lite"/>
    </source>
</evidence>
<name>A0A6A6NWC5_9PEZI</name>
<sequence>MTSFPIYEDQDSPPASLLMERVDDNDDELYLGSSAAEGSVSASEGGSASAFEGGYRLRAPRDYIPDDVVFSTEMVDRGPSATPPPGGSRLGRFRKEYGGPGKVTEETLSLCTAERLTQGKLKSEQVFGGGNTTSAAEAISAAPANLPRRRALETPRLIDVEPYEGPLCLHGSPPKGLLDTPIPSSAALQPPLPVSPAPPPARASSRPLVSALYSQGYSWAEIATILDQWRAKRGGPSHTRGDKNDPSNRQTASALPGANSGLEKIVEESSPDAPGEPKRPFGFYCRPKDDPFVTPECSEPSSCPESEGPEISGASEAKQPRVNKNPLKPPGRAMIRLMSEGVPAEMEEEGVHLLLDHAAKVMQKMEIWELVSRRFYDETGLDIVPRDCRRVFFEKVLRTVITRDGKPVL</sequence>
<gene>
    <name evidence="2" type="ORF">BDY21DRAFT_422399</name>
</gene>
<feature type="region of interest" description="Disordered" evidence="1">
    <location>
        <begin position="231"/>
        <end position="331"/>
    </location>
</feature>
<feature type="region of interest" description="Disordered" evidence="1">
    <location>
        <begin position="74"/>
        <end position="93"/>
    </location>
</feature>
<dbReference type="AlphaFoldDB" id="A0A6A6NWC5"/>
<organism evidence="2 3">
    <name type="scientific">Lineolata rhizophorae</name>
    <dbReference type="NCBI Taxonomy" id="578093"/>
    <lineage>
        <taxon>Eukaryota</taxon>
        <taxon>Fungi</taxon>
        <taxon>Dikarya</taxon>
        <taxon>Ascomycota</taxon>
        <taxon>Pezizomycotina</taxon>
        <taxon>Dothideomycetes</taxon>
        <taxon>Dothideomycetes incertae sedis</taxon>
        <taxon>Lineolatales</taxon>
        <taxon>Lineolataceae</taxon>
        <taxon>Lineolata</taxon>
    </lineage>
</organism>
<dbReference type="EMBL" id="MU001684">
    <property type="protein sequence ID" value="KAF2456036.1"/>
    <property type="molecule type" value="Genomic_DNA"/>
</dbReference>